<protein>
    <recommendedName>
        <fullName evidence="6">GPN-loop GTPase</fullName>
        <ecNumber evidence="6">3.6.5.-</ecNumber>
    </recommendedName>
</protein>
<dbReference type="InterPro" id="IPR027417">
    <property type="entry name" value="P-loop_NTPase"/>
</dbReference>
<dbReference type="PANTHER" id="PTHR21231">
    <property type="entry name" value="XPA-BINDING PROTEIN 1-RELATED"/>
    <property type="match status" value="1"/>
</dbReference>
<evidence type="ECO:0000256" key="6">
    <source>
        <dbReference type="RuleBase" id="RU365059"/>
    </source>
</evidence>
<accession>Q98RU6</accession>
<evidence type="ECO:0000256" key="1">
    <source>
        <dbReference type="ARBA" id="ARBA00004229"/>
    </source>
</evidence>
<dbReference type="Gene3D" id="3.40.50.300">
    <property type="entry name" value="P-loop containing nucleotide triphosphate hydrolases"/>
    <property type="match status" value="1"/>
</dbReference>
<evidence type="ECO:0000256" key="4">
    <source>
        <dbReference type="ARBA" id="ARBA00022801"/>
    </source>
</evidence>
<keyword evidence="3 6" id="KW-0547">Nucleotide-binding</keyword>
<evidence type="ECO:0000256" key="3">
    <source>
        <dbReference type="ARBA" id="ARBA00022741"/>
    </source>
</evidence>
<dbReference type="PRINTS" id="PR00449">
    <property type="entry name" value="RASTRNSFRMNG"/>
</dbReference>
<evidence type="ECO:0000313" key="7">
    <source>
        <dbReference type="EMBL" id="AAK39853.1"/>
    </source>
</evidence>
<evidence type="ECO:0000313" key="8">
    <source>
        <dbReference type="Proteomes" id="UP000242167"/>
    </source>
</evidence>
<keyword evidence="4 6" id="KW-0378">Hydrolase</keyword>
<dbReference type="InterPro" id="IPR004130">
    <property type="entry name" value="Gpn"/>
</dbReference>
<comment type="similarity">
    <text evidence="2 6">Belongs to the GPN-loop GTPase family.</text>
</comment>
<dbReference type="EC" id="3.6.5.-" evidence="6"/>
<dbReference type="PANTHER" id="PTHR21231:SF8">
    <property type="entry name" value="GPN-LOOP GTPASE 1"/>
    <property type="match status" value="1"/>
</dbReference>
<dbReference type="GO" id="GO:0009507">
    <property type="term" value="C:chloroplast"/>
    <property type="evidence" value="ECO:0007669"/>
    <property type="project" value="UniProtKB-SubCell"/>
</dbReference>
<keyword evidence="5 6" id="KW-0342">GTP-binding</keyword>
<keyword evidence="7" id="KW-0542">Nucleomorph</keyword>
<comment type="subcellular location">
    <subcellularLocation>
        <location evidence="6">Cytoplasm</location>
    </subcellularLocation>
    <subcellularLocation>
        <location evidence="6">Nucleus</location>
    </subcellularLocation>
    <subcellularLocation>
        <location evidence="1">Plastid</location>
        <location evidence="1">Chloroplast</location>
    </subcellularLocation>
</comment>
<dbReference type="GO" id="GO:0005634">
    <property type="term" value="C:nucleus"/>
    <property type="evidence" value="ECO:0007669"/>
    <property type="project" value="UniProtKB-SubCell"/>
</dbReference>
<name>Q98RU6_GUITH</name>
<dbReference type="Pfam" id="PF03029">
    <property type="entry name" value="ATP_bind_1"/>
    <property type="match status" value="1"/>
</dbReference>
<evidence type="ECO:0000256" key="5">
    <source>
        <dbReference type="ARBA" id="ARBA00023134"/>
    </source>
</evidence>
<geneLocation type="nucleomorph" evidence="7"/>
<gene>
    <name evidence="7" type="primary">ATP/GTP bp</name>
</gene>
<dbReference type="PIR" id="C90090">
    <property type="entry name" value="C90090"/>
</dbReference>
<evidence type="ECO:0000256" key="2">
    <source>
        <dbReference type="ARBA" id="ARBA00005290"/>
    </source>
</evidence>
<proteinExistence type="inferred from homology"/>
<keyword evidence="6" id="KW-0963">Cytoplasm</keyword>
<dbReference type="Proteomes" id="UP000242167">
    <property type="component" value="Nucleomorph 1"/>
</dbReference>
<dbReference type="CDD" id="cd17870">
    <property type="entry name" value="GPN1"/>
    <property type="match status" value="1"/>
</dbReference>
<organism evidence="7 8">
    <name type="scientific">Guillardia theta</name>
    <name type="common">Cryptophyte</name>
    <name type="synonym">Cryptomonas phi</name>
    <dbReference type="NCBI Taxonomy" id="55529"/>
    <lineage>
        <taxon>Eukaryota</taxon>
        <taxon>Cryptophyceae</taxon>
        <taxon>Pyrenomonadales</taxon>
        <taxon>Geminigeraceae</taxon>
        <taxon>Guillardia</taxon>
    </lineage>
</organism>
<comment type="function">
    <text evidence="6">Small GTPase required for proper nuclear import of RNA polymerase II (RNAPII). May act at an RNAP assembly step prior to nuclear import.</text>
</comment>
<comment type="subunit">
    <text evidence="6">Binds to RNA polymerase II.</text>
</comment>
<dbReference type="GO" id="GO:0005525">
    <property type="term" value="F:GTP binding"/>
    <property type="evidence" value="ECO:0007669"/>
    <property type="project" value="UniProtKB-KW"/>
</dbReference>
<dbReference type="SUPFAM" id="SSF52540">
    <property type="entry name" value="P-loop containing nucleoside triphosphate hydrolases"/>
    <property type="match status" value="1"/>
</dbReference>
<sequence>MNCNHTFTLFIIGMAGSGKSTLVNNLSKEFSNNNHKNFIINLDPASKNLNYIPNIDIRDTVDYKKVMRIYNLGPNGAIMASLNLFSTRFDQIQKIIKKNSSKIEFIIIDTPGQLEVFTWSASGSIITECFLSNSPVLILYVIDLSKILNPINFTTNILYSCSTLYKTKIPSLTLVNKIDITSIDFFIEWYCDSNNLDTSFQENGLFIESFRRSLSLVLDSFNQKIIYIGISSLKNIGLTKINNYINKLKLEFEFFFQKELEKSVKKNFKDLICKNKIDRKLVAHKRNSFNINSNLLSEKKEYYLILEYLLHLKYEKDLVKDLNFVAIESV</sequence>
<dbReference type="EMBL" id="AF165818">
    <property type="protein sequence ID" value="AAK39853.1"/>
    <property type="molecule type" value="Genomic_DNA"/>
</dbReference>
<dbReference type="AlphaFoldDB" id="Q98RU6"/>
<dbReference type="GO" id="GO:0003924">
    <property type="term" value="F:GTPase activity"/>
    <property type="evidence" value="ECO:0007669"/>
    <property type="project" value="InterPro"/>
</dbReference>
<dbReference type="InterPro" id="IPR030230">
    <property type="entry name" value="Gpn1/Npa3/XAB1"/>
</dbReference>
<reference evidence="7 8" key="1">
    <citation type="journal article" date="2001" name="Nature">
        <title>The highly reduced genome of an enslaved algal nucleus.</title>
        <authorList>
            <person name="Douglas S."/>
            <person name="Zauner S."/>
            <person name="Fraunholz M."/>
            <person name="Beaton M."/>
            <person name="Penny S."/>
            <person name="Deng L."/>
            <person name="Wu X."/>
            <person name="Reith M."/>
            <person name="Cavalier-Smith T."/>
            <person name="Maier U."/>
        </authorList>
    </citation>
    <scope>NUCLEOTIDE SEQUENCE [LARGE SCALE GENOMIC DNA]</scope>
</reference>